<feature type="transmembrane region" description="Helical" evidence="1">
    <location>
        <begin position="12"/>
        <end position="37"/>
    </location>
</feature>
<evidence type="ECO:0000313" key="3">
    <source>
        <dbReference type="Proteomes" id="UP000520767"/>
    </source>
</evidence>
<accession>A0A7W7QF93</accession>
<comment type="caution">
    <text evidence="2">The sequence shown here is derived from an EMBL/GenBank/DDBJ whole genome shotgun (WGS) entry which is preliminary data.</text>
</comment>
<evidence type="ECO:0000256" key="1">
    <source>
        <dbReference type="SAM" id="Phobius"/>
    </source>
</evidence>
<dbReference type="AlphaFoldDB" id="A0A7W7QF93"/>
<dbReference type="EMBL" id="JACHJQ010000013">
    <property type="protein sequence ID" value="MBB4912414.1"/>
    <property type="molecule type" value="Genomic_DNA"/>
</dbReference>
<organism evidence="2 3">
    <name type="scientific">Actinophytocola algeriensis</name>
    <dbReference type="NCBI Taxonomy" id="1768010"/>
    <lineage>
        <taxon>Bacteria</taxon>
        <taxon>Bacillati</taxon>
        <taxon>Actinomycetota</taxon>
        <taxon>Actinomycetes</taxon>
        <taxon>Pseudonocardiales</taxon>
        <taxon>Pseudonocardiaceae</taxon>
    </lineage>
</organism>
<keyword evidence="1" id="KW-0472">Membrane</keyword>
<dbReference type="Proteomes" id="UP000520767">
    <property type="component" value="Unassembled WGS sequence"/>
</dbReference>
<sequence length="162" mass="16284">MLSRIAARPHTPVAIAAVGVTAAGLVAVGIGTFLPWVKSGTVLRDSYQSIAIIRTIKVLDGSPLALVLDAWTLLIPVITLSVIVYALGFRRSAATISAIVAIISGTVAGSATVLGGGEEVRLGISSTGPVTTLIGAALTLVGVVGIFAGRRSRATEDAGGEP</sequence>
<proteinExistence type="predicted"/>
<dbReference type="RefSeq" id="WP_184816402.1">
    <property type="nucleotide sequence ID" value="NZ_JACHJQ010000013.1"/>
</dbReference>
<keyword evidence="1" id="KW-1133">Transmembrane helix</keyword>
<gene>
    <name evidence="2" type="ORF">FHR82_008685</name>
</gene>
<name>A0A7W7QF93_9PSEU</name>
<keyword evidence="1" id="KW-0812">Transmembrane</keyword>
<feature type="transmembrane region" description="Helical" evidence="1">
    <location>
        <begin position="70"/>
        <end position="89"/>
    </location>
</feature>
<keyword evidence="3" id="KW-1185">Reference proteome</keyword>
<reference evidence="2 3" key="1">
    <citation type="submission" date="2020-08" db="EMBL/GenBank/DDBJ databases">
        <title>Genomic Encyclopedia of Type Strains, Phase III (KMG-III): the genomes of soil and plant-associated and newly described type strains.</title>
        <authorList>
            <person name="Whitman W."/>
        </authorList>
    </citation>
    <scope>NUCLEOTIDE SEQUENCE [LARGE SCALE GENOMIC DNA]</scope>
    <source>
        <strain evidence="2 3">CECT 8960</strain>
    </source>
</reference>
<feature type="transmembrane region" description="Helical" evidence="1">
    <location>
        <begin position="128"/>
        <end position="148"/>
    </location>
</feature>
<feature type="transmembrane region" description="Helical" evidence="1">
    <location>
        <begin position="96"/>
        <end position="116"/>
    </location>
</feature>
<protein>
    <submittedName>
        <fullName evidence="2">Uncharacterized protein</fullName>
    </submittedName>
</protein>
<evidence type="ECO:0000313" key="2">
    <source>
        <dbReference type="EMBL" id="MBB4912414.1"/>
    </source>
</evidence>